<protein>
    <submittedName>
        <fullName evidence="4">FBXW7 protein</fullName>
    </submittedName>
</protein>
<sequence>MAVPGHKPSIDAALQVTVSDIAAKVLGVFHLKDDCQVAAVRCQLEETSVIPNFDVHLLCGGRVLEDTDLLAAFQRDHHVEITLLRSPQPCAVTGGSDGDFLVWNLRTGSCCRFLPFGETITCLSIDWNARIMLSGHADTILRLWDLDRGVCLRELADGSIQSMLRCVEFNWNAKVAVSGCAAFASCCAFPKTNGATLALWDLASGRYIQGFGSCGVRSLSVDWTSPGSEHALVNDDVHLRMFSLDSGCLLWEIASASPIQAMAVDWPAQGAVTAGSSVIKVWKLHGPRCIQEFSCDCTHVQELAMDWTSRRCIASGIRSRGQRELFCWTWNFEDGQCLHETFLGCGQLRCVAIDPYRQQCLCAMSDEDDNELFGDVLKLYDSVEGQPMLVLEGHTDHVMCGVLS</sequence>
<dbReference type="PANTHER" id="PTHR44019:SF8">
    <property type="entry name" value="POC1 CENTRIOLAR PROTEIN HOMOLOG"/>
    <property type="match status" value="1"/>
</dbReference>
<dbReference type="AlphaFoldDB" id="A0A812X1F5"/>
<evidence type="ECO:0000256" key="2">
    <source>
        <dbReference type="ARBA" id="ARBA00022737"/>
    </source>
</evidence>
<accession>A0A812X1F5</accession>
<gene>
    <name evidence="4" type="primary">FBXW7</name>
    <name evidence="4" type="ORF">SPIL2461_LOCUS19712</name>
</gene>
<organism evidence="4 5">
    <name type="scientific">Symbiodinium pilosum</name>
    <name type="common">Dinoflagellate</name>
    <dbReference type="NCBI Taxonomy" id="2952"/>
    <lineage>
        <taxon>Eukaryota</taxon>
        <taxon>Sar</taxon>
        <taxon>Alveolata</taxon>
        <taxon>Dinophyceae</taxon>
        <taxon>Suessiales</taxon>
        <taxon>Symbiodiniaceae</taxon>
        <taxon>Symbiodinium</taxon>
    </lineage>
</organism>
<dbReference type="Gene3D" id="2.130.10.10">
    <property type="entry name" value="YVTN repeat-like/Quinoprotein amine dehydrogenase"/>
    <property type="match status" value="2"/>
</dbReference>
<dbReference type="PANTHER" id="PTHR44019">
    <property type="entry name" value="WD REPEAT-CONTAINING PROTEIN 55"/>
    <property type="match status" value="1"/>
</dbReference>
<dbReference type="PROSITE" id="PS00678">
    <property type="entry name" value="WD_REPEATS_1"/>
    <property type="match status" value="1"/>
</dbReference>
<dbReference type="Proteomes" id="UP000649617">
    <property type="component" value="Unassembled WGS sequence"/>
</dbReference>
<evidence type="ECO:0000313" key="4">
    <source>
        <dbReference type="EMBL" id="CAE7701080.1"/>
    </source>
</evidence>
<dbReference type="InterPro" id="IPR015943">
    <property type="entry name" value="WD40/YVTN_repeat-like_dom_sf"/>
</dbReference>
<dbReference type="InterPro" id="IPR050505">
    <property type="entry name" value="WDR55/POC1"/>
</dbReference>
<dbReference type="SMART" id="SM00320">
    <property type="entry name" value="WD40"/>
    <property type="match status" value="3"/>
</dbReference>
<dbReference type="SUPFAM" id="SSF54236">
    <property type="entry name" value="Ubiquitin-like"/>
    <property type="match status" value="1"/>
</dbReference>
<dbReference type="OrthoDB" id="190105at2759"/>
<dbReference type="InterPro" id="IPR019775">
    <property type="entry name" value="WD40_repeat_CS"/>
</dbReference>
<keyword evidence="1 3" id="KW-0853">WD repeat</keyword>
<evidence type="ECO:0000256" key="3">
    <source>
        <dbReference type="PROSITE-ProRule" id="PRU00221"/>
    </source>
</evidence>
<dbReference type="PROSITE" id="PS50082">
    <property type="entry name" value="WD_REPEATS_2"/>
    <property type="match status" value="1"/>
</dbReference>
<comment type="caution">
    <text evidence="4">The sequence shown here is derived from an EMBL/GenBank/DDBJ whole genome shotgun (WGS) entry which is preliminary data.</text>
</comment>
<evidence type="ECO:0000313" key="5">
    <source>
        <dbReference type="Proteomes" id="UP000649617"/>
    </source>
</evidence>
<evidence type="ECO:0000256" key="1">
    <source>
        <dbReference type="ARBA" id="ARBA00022574"/>
    </source>
</evidence>
<proteinExistence type="predicted"/>
<dbReference type="EMBL" id="CAJNIZ010044792">
    <property type="protein sequence ID" value="CAE7701080.1"/>
    <property type="molecule type" value="Genomic_DNA"/>
</dbReference>
<keyword evidence="5" id="KW-1185">Reference proteome</keyword>
<name>A0A812X1F5_SYMPI</name>
<reference evidence="4" key="1">
    <citation type="submission" date="2021-02" db="EMBL/GenBank/DDBJ databases">
        <authorList>
            <person name="Dougan E. K."/>
            <person name="Rhodes N."/>
            <person name="Thang M."/>
            <person name="Chan C."/>
        </authorList>
    </citation>
    <scope>NUCLEOTIDE SEQUENCE</scope>
</reference>
<feature type="repeat" description="WD" evidence="3">
    <location>
        <begin position="120"/>
        <end position="154"/>
    </location>
</feature>
<dbReference type="InterPro" id="IPR029071">
    <property type="entry name" value="Ubiquitin-like_domsf"/>
</dbReference>
<keyword evidence="2" id="KW-0677">Repeat</keyword>
<dbReference type="SUPFAM" id="SSF101908">
    <property type="entry name" value="Putative isomerase YbhE"/>
    <property type="match status" value="1"/>
</dbReference>
<dbReference type="InterPro" id="IPR001680">
    <property type="entry name" value="WD40_rpt"/>
</dbReference>